<dbReference type="SUPFAM" id="SSF50814">
    <property type="entry name" value="Lipocalins"/>
    <property type="match status" value="1"/>
</dbReference>
<evidence type="ECO:0000313" key="1">
    <source>
        <dbReference type="EMBL" id="TDQ38764.1"/>
    </source>
</evidence>
<protein>
    <submittedName>
        <fullName evidence="1">Uncharacterized beta-barrel protein YwiB (DUF1934 family)</fullName>
    </submittedName>
</protein>
<name>A0A4R6U6V1_9BACI</name>
<dbReference type="Pfam" id="PF09148">
    <property type="entry name" value="DUF1934"/>
    <property type="match status" value="1"/>
</dbReference>
<gene>
    <name evidence="1" type="ORF">EV213_109133</name>
</gene>
<keyword evidence="2" id="KW-1185">Reference proteome</keyword>
<proteinExistence type="predicted"/>
<organism evidence="1 2">
    <name type="scientific">Aureibacillus halotolerans</name>
    <dbReference type="NCBI Taxonomy" id="1508390"/>
    <lineage>
        <taxon>Bacteria</taxon>
        <taxon>Bacillati</taxon>
        <taxon>Bacillota</taxon>
        <taxon>Bacilli</taxon>
        <taxon>Bacillales</taxon>
        <taxon>Bacillaceae</taxon>
        <taxon>Aureibacillus</taxon>
    </lineage>
</organism>
<dbReference type="EMBL" id="SNYJ01000009">
    <property type="protein sequence ID" value="TDQ38764.1"/>
    <property type="molecule type" value="Genomic_DNA"/>
</dbReference>
<dbReference type="InterPro" id="IPR012674">
    <property type="entry name" value="Calycin"/>
</dbReference>
<dbReference type="Gene3D" id="2.40.128.20">
    <property type="match status" value="1"/>
</dbReference>
<sequence>MYITNRWMTISSFAGGPKELYNRESAHVQSGVRKAGEGMASHAVKVLMDTMIKSDGEQETIHVEAKGIRRRTNNGLFLVFYEEGEDEERTQNVVRFEVDKNPPELKVVRSGGRSMRQVYREGETTEGQYEVPWGQWITKATTESVSFQDQDGINASLVFRYQFDIGGATAFHHTTIKIMEDTI</sequence>
<reference evidence="1 2" key="1">
    <citation type="submission" date="2019-03" db="EMBL/GenBank/DDBJ databases">
        <title>Genomic Encyclopedia of Type Strains, Phase IV (KMG-IV): sequencing the most valuable type-strain genomes for metagenomic binning, comparative biology and taxonomic classification.</title>
        <authorList>
            <person name="Goeker M."/>
        </authorList>
    </citation>
    <scope>NUCLEOTIDE SEQUENCE [LARGE SCALE GENOMIC DNA]</scope>
    <source>
        <strain evidence="1 2">DSM 28697</strain>
    </source>
</reference>
<dbReference type="OrthoDB" id="2352933at2"/>
<accession>A0A4R6U6V1</accession>
<evidence type="ECO:0000313" key="2">
    <source>
        <dbReference type="Proteomes" id="UP000295632"/>
    </source>
</evidence>
<comment type="caution">
    <text evidence="1">The sequence shown here is derived from an EMBL/GenBank/DDBJ whole genome shotgun (WGS) entry which is preliminary data.</text>
</comment>
<dbReference type="AlphaFoldDB" id="A0A4R6U6V1"/>
<dbReference type="InterPro" id="IPR015231">
    <property type="entry name" value="DUF1934"/>
</dbReference>
<dbReference type="Proteomes" id="UP000295632">
    <property type="component" value="Unassembled WGS sequence"/>
</dbReference>